<evidence type="ECO:0008006" key="5">
    <source>
        <dbReference type="Google" id="ProtNLM"/>
    </source>
</evidence>
<dbReference type="AlphaFoldDB" id="A0A345XIV8"/>
<dbReference type="EMBL" id="CP031320">
    <property type="protein sequence ID" value="AXK31574.1"/>
    <property type="molecule type" value="Genomic_DNA"/>
</dbReference>
<keyword evidence="2" id="KW-0812">Transmembrane</keyword>
<gene>
    <name evidence="3" type="ORF">DVA86_01865</name>
</gene>
<organism evidence="3 4">
    <name type="scientific">Streptomyces armeniacus</name>
    <dbReference type="NCBI Taxonomy" id="83291"/>
    <lineage>
        <taxon>Bacteria</taxon>
        <taxon>Bacillati</taxon>
        <taxon>Actinomycetota</taxon>
        <taxon>Actinomycetes</taxon>
        <taxon>Kitasatosporales</taxon>
        <taxon>Streptomycetaceae</taxon>
        <taxon>Streptomyces</taxon>
    </lineage>
</organism>
<dbReference type="RefSeq" id="WP_208875174.1">
    <property type="nucleotide sequence ID" value="NZ_CP031320.1"/>
</dbReference>
<proteinExistence type="predicted"/>
<evidence type="ECO:0000256" key="2">
    <source>
        <dbReference type="SAM" id="Phobius"/>
    </source>
</evidence>
<feature type="transmembrane region" description="Helical" evidence="2">
    <location>
        <begin position="30"/>
        <end position="49"/>
    </location>
</feature>
<keyword evidence="2" id="KW-1133">Transmembrane helix</keyword>
<dbReference type="Gene3D" id="3.30.10.20">
    <property type="match status" value="1"/>
</dbReference>
<feature type="region of interest" description="Disordered" evidence="1">
    <location>
        <begin position="47"/>
        <end position="131"/>
    </location>
</feature>
<dbReference type="Proteomes" id="UP000254425">
    <property type="component" value="Chromosome"/>
</dbReference>
<reference evidence="3 4" key="1">
    <citation type="submission" date="2018-07" db="EMBL/GenBank/DDBJ databases">
        <title>Draft genome of the type strain Streptomyces armeniacus ATCC 15676.</title>
        <authorList>
            <person name="Labana P."/>
            <person name="Gosse J.T."/>
            <person name="Boddy C.N."/>
        </authorList>
    </citation>
    <scope>NUCLEOTIDE SEQUENCE [LARGE SCALE GENOMIC DNA]</scope>
    <source>
        <strain evidence="3 4">ATCC 15676</strain>
    </source>
</reference>
<feature type="region of interest" description="Disordered" evidence="1">
    <location>
        <begin position="1"/>
        <end position="27"/>
    </location>
</feature>
<keyword evidence="4" id="KW-1185">Reference proteome</keyword>
<dbReference type="KEGG" id="sarm:DVA86_01865"/>
<evidence type="ECO:0000313" key="4">
    <source>
        <dbReference type="Proteomes" id="UP000254425"/>
    </source>
</evidence>
<name>A0A345XIV8_9ACTN</name>
<accession>A0A345XIV8</accession>
<keyword evidence="2" id="KW-0472">Membrane</keyword>
<protein>
    <recommendedName>
        <fullName evidence="5">PASTA domain-containing protein</fullName>
    </recommendedName>
</protein>
<evidence type="ECO:0000256" key="1">
    <source>
        <dbReference type="SAM" id="MobiDB-lite"/>
    </source>
</evidence>
<evidence type="ECO:0000313" key="3">
    <source>
        <dbReference type="EMBL" id="AXK31574.1"/>
    </source>
</evidence>
<feature type="compositionally biased region" description="Basic and acidic residues" evidence="1">
    <location>
        <begin position="1"/>
        <end position="13"/>
    </location>
</feature>
<feature type="compositionally biased region" description="Basic and acidic residues" evidence="1">
    <location>
        <begin position="86"/>
        <end position="111"/>
    </location>
</feature>
<sequence>MNEHEQHPPERPYGHGPQPAAPEPKKRGKVIGIILGVAGGLIAVGAVAGGSSDQGTDGDGSGDRPAAQEQPADRTEADPEGQAGSKADRGAGAEPAEEKPEKPENPGKPESGDASATLPDLTGKGLQAAQDRAQEAGFYGLTSHDATGQERLQMYDRNWTVCSQEPGAGRHSTGTVVDFGAVKEGESCP</sequence>